<organism evidence="1 4">
    <name type="scientific">Aliarcobacter cibarius</name>
    <dbReference type="NCBI Taxonomy" id="255507"/>
    <lineage>
        <taxon>Bacteria</taxon>
        <taxon>Pseudomonadati</taxon>
        <taxon>Campylobacterota</taxon>
        <taxon>Epsilonproteobacteria</taxon>
        <taxon>Campylobacterales</taxon>
        <taxon>Arcobacteraceae</taxon>
        <taxon>Aliarcobacter</taxon>
    </lineage>
</organism>
<gene>
    <name evidence="1" type="ORF">ACBT_1662</name>
    <name evidence="2" type="ORF">FE247_09855</name>
</gene>
<evidence type="ECO:0000313" key="1">
    <source>
        <dbReference type="EMBL" id="QKJ27559.1"/>
    </source>
</evidence>
<proteinExistence type="predicted"/>
<dbReference type="Proteomes" id="UP000305417">
    <property type="component" value="Unassembled WGS sequence"/>
</dbReference>
<evidence type="ECO:0000313" key="2">
    <source>
        <dbReference type="EMBL" id="TLS96441.1"/>
    </source>
</evidence>
<dbReference type="EMBL" id="VBUC01000031">
    <property type="protein sequence ID" value="TLS96441.1"/>
    <property type="molecule type" value="Genomic_DNA"/>
</dbReference>
<evidence type="ECO:0000313" key="3">
    <source>
        <dbReference type="Proteomes" id="UP000305417"/>
    </source>
</evidence>
<dbReference type="AlphaFoldDB" id="A0A5J6RGW5"/>
<reference evidence="2 3" key="1">
    <citation type="submission" date="2019-05" db="EMBL/GenBank/DDBJ databases">
        <title>Arcobacter cibarius and Arcobacter thereius providing challenges in identification an antibiotic susceptibility and Quinolone resistance.</title>
        <authorList>
            <person name="Busch A."/>
            <person name="Hanel I."/>
            <person name="Hotzel H."/>
            <person name="Tomaso H."/>
        </authorList>
    </citation>
    <scope>NUCLEOTIDE SEQUENCE [LARGE SCALE GENOMIC DNA]</scope>
    <source>
        <strain evidence="2 3">16CS0831-2</strain>
    </source>
</reference>
<dbReference type="OrthoDB" id="5372242at2"/>
<name>A0A5J6RGW5_9BACT</name>
<dbReference type="RefSeq" id="WP_024775981.1">
    <property type="nucleotide sequence ID" value="NZ_CP043857.1"/>
</dbReference>
<evidence type="ECO:0000313" key="4">
    <source>
        <dbReference type="Proteomes" id="UP000509513"/>
    </source>
</evidence>
<dbReference type="GO" id="GO:0005524">
    <property type="term" value="F:ATP binding"/>
    <property type="evidence" value="ECO:0007669"/>
    <property type="project" value="UniProtKB-KW"/>
</dbReference>
<reference evidence="1 4" key="2">
    <citation type="submission" date="2020-05" db="EMBL/GenBank/DDBJ databases">
        <title>Complete genome sequencing of Campylobacter and Arcobacter type strains.</title>
        <authorList>
            <person name="Miller W.G."/>
            <person name="Yee E."/>
        </authorList>
    </citation>
    <scope>NUCLEOTIDE SEQUENCE [LARGE SCALE GENOMIC DNA]</scope>
    <source>
        <strain evidence="1 4">LMG 21996</strain>
    </source>
</reference>
<protein>
    <submittedName>
        <fullName evidence="1 2">ATP-binding protein</fullName>
    </submittedName>
</protein>
<dbReference type="Proteomes" id="UP000509513">
    <property type="component" value="Chromosome"/>
</dbReference>
<keyword evidence="3" id="KW-1185">Reference proteome</keyword>
<dbReference type="EMBL" id="CP054051">
    <property type="protein sequence ID" value="QKJ27559.1"/>
    <property type="molecule type" value="Genomic_DNA"/>
</dbReference>
<dbReference type="KEGG" id="acib:ACBT_1662"/>
<sequence>MKLLEENYQINFSKINFLERKIKIINSKTIICGPSKVGKSYLVYDFLSNFKNEDYLYIDFFDLRNKNITNELQFLDEFIKEKNVEVLILENFDHQCKIPDCTNIILTSQKNIIYENFEKINLYALDFEEYLLFDSKHQNITQSFNSFLKYGNLALSITTEEHKKLSKLQEIIKLNSKDETSFEILKILIENIDERKSIFQLYNQLKTRIKISKDRFYEECKELEEKNNIFFIEKYNQEMSLKKIYTYNYAFLNAISFTKKFKQEFTNMVFLELLKENNKIFYLENIDFYVKEENLAVVCIPFFNQLINSNILKKIVKTAIEYNINKIEIITVSNSENLSNNKIKINVISFYEWALS</sequence>
<keyword evidence="1" id="KW-0547">Nucleotide-binding</keyword>
<keyword evidence="1" id="KW-0067">ATP-binding</keyword>
<accession>A0A5J6RGW5</accession>
<dbReference type="STRING" id="1442598.GCA_000522465_01909"/>